<accession>A0A4R1NEG2</accession>
<feature type="domain" description="FAD-binding" evidence="1">
    <location>
        <begin position="10"/>
        <end position="163"/>
    </location>
</feature>
<reference evidence="3 4" key="1">
    <citation type="submission" date="2019-02" db="EMBL/GenBank/DDBJ databases">
        <title>Investigation of anaerobic lignin degradation for improved lignocellulosic biofuels.</title>
        <authorList>
            <person name="Deangelis K."/>
        </authorList>
    </citation>
    <scope>NUCLEOTIDE SEQUENCE [LARGE SCALE GENOMIC DNA]</scope>
    <source>
        <strain evidence="3 4">159R</strain>
    </source>
</reference>
<dbReference type="SUPFAM" id="SSF51905">
    <property type="entry name" value="FAD/NAD(P)-binding domain"/>
    <property type="match status" value="1"/>
</dbReference>
<dbReference type="NCBIfam" id="NF005566">
    <property type="entry name" value="PRK07236.1"/>
    <property type="match status" value="1"/>
</dbReference>
<dbReference type="InterPro" id="IPR054707">
    <property type="entry name" value="DhpH_subs-bd"/>
</dbReference>
<comment type="caution">
    <text evidence="3">The sequence shown here is derived from an EMBL/GenBank/DDBJ whole genome shotgun (WGS) entry which is preliminary data.</text>
</comment>
<evidence type="ECO:0000313" key="3">
    <source>
        <dbReference type="EMBL" id="TCL05803.1"/>
    </source>
</evidence>
<dbReference type="InterPro" id="IPR036188">
    <property type="entry name" value="FAD/NAD-bd_sf"/>
</dbReference>
<name>A0A4R1NEG2_9GAMM</name>
<dbReference type="GO" id="GO:0071949">
    <property type="term" value="F:FAD binding"/>
    <property type="evidence" value="ECO:0007669"/>
    <property type="project" value="InterPro"/>
</dbReference>
<dbReference type="Gene3D" id="3.50.50.60">
    <property type="entry name" value="FAD/NAD(P)-binding domain"/>
    <property type="match status" value="2"/>
</dbReference>
<dbReference type="InterPro" id="IPR002938">
    <property type="entry name" value="FAD-bd"/>
</dbReference>
<evidence type="ECO:0000313" key="4">
    <source>
        <dbReference type="Proteomes" id="UP000294555"/>
    </source>
</evidence>
<dbReference type="RefSeq" id="WP_132924690.1">
    <property type="nucleotide sequence ID" value="NZ_SJOI01000001.1"/>
</dbReference>
<dbReference type="EMBL" id="SJOI01000001">
    <property type="protein sequence ID" value="TCL05803.1"/>
    <property type="molecule type" value="Genomic_DNA"/>
</dbReference>
<feature type="domain" description="2,6-dihydroxypyridine 3-monooxygenase substrate binding" evidence="2">
    <location>
        <begin position="170"/>
        <end position="297"/>
    </location>
</feature>
<gene>
    <name evidence="3" type="ORF">EZJ58_4023</name>
</gene>
<dbReference type="PANTHER" id="PTHR47469:SF2">
    <property type="entry name" value="OS06G0597600 PROTEIN"/>
    <property type="match status" value="1"/>
</dbReference>
<keyword evidence="4" id="KW-1185">Reference proteome</keyword>
<sequence length="381" mass="42457">MSDINVSKKAVIIGGSLGGLFAGNMMHRAGWEVDIFERSAKNLDSQGGGIVLQPQVVEVIHGSGINKNWNELGVRSQYRIFYNPDGTILDKQLAPQIQTSWSLIYSTLRGNLGKENYHQGKKLQRIDSQKEGVTAWFEDGSHRQGDILIGADGNGSTVRQLLWPGEAPTYSGYIAWRGLINEEQLPERAYRDLHGNFAFATNQGSHILGYLVPGINNDLRPGYRLYNWVWYRVTDDATRESIMTDKNGVMRGHSLPEGYITQQWKSHVYEEATRLLPPGFREVVQATKEPFAQSIRDLAVDGMVKDRVLLLGDAASIPRPHTAASTSKAAANALALRQAFLTHPTDIAAALRRWEPGQRHLGKYLRETGMSMGNRLMFGNL</sequence>
<proteinExistence type="predicted"/>
<evidence type="ECO:0000259" key="1">
    <source>
        <dbReference type="Pfam" id="PF01494"/>
    </source>
</evidence>
<dbReference type="AlphaFoldDB" id="A0A4R1NEG2"/>
<dbReference type="Pfam" id="PF01494">
    <property type="entry name" value="FAD_binding_3"/>
    <property type="match status" value="1"/>
</dbReference>
<dbReference type="Proteomes" id="UP000294555">
    <property type="component" value="Unassembled WGS sequence"/>
</dbReference>
<dbReference type="OrthoDB" id="9782160at2"/>
<dbReference type="InterPro" id="IPR053212">
    <property type="entry name" value="DHP_3-monooxygenase"/>
</dbReference>
<organism evidence="3 4">
    <name type="scientific">Sodalis ligni</name>
    <dbReference type="NCBI Taxonomy" id="2697027"/>
    <lineage>
        <taxon>Bacteria</taxon>
        <taxon>Pseudomonadati</taxon>
        <taxon>Pseudomonadota</taxon>
        <taxon>Gammaproteobacteria</taxon>
        <taxon>Enterobacterales</taxon>
        <taxon>Bruguierivoracaceae</taxon>
        <taxon>Sodalis</taxon>
    </lineage>
</organism>
<dbReference type="SUPFAM" id="SSF54373">
    <property type="entry name" value="FAD-linked reductases, C-terminal domain"/>
    <property type="match status" value="1"/>
</dbReference>
<dbReference type="PRINTS" id="PR00420">
    <property type="entry name" value="RNGMNOXGNASE"/>
</dbReference>
<evidence type="ECO:0000259" key="2">
    <source>
        <dbReference type="Pfam" id="PF22607"/>
    </source>
</evidence>
<dbReference type="PANTHER" id="PTHR47469">
    <property type="entry name" value="MONOOXYGENASE-LIKE"/>
    <property type="match status" value="1"/>
</dbReference>
<dbReference type="Pfam" id="PF22607">
    <property type="entry name" value="FAD_binding-like"/>
    <property type="match status" value="1"/>
</dbReference>
<protein>
    <submittedName>
        <fullName evidence="3">2-polyprenyl-6-methoxyphenol hydroxylase-like FAD-dependent oxidoreductase</fullName>
    </submittedName>
</protein>